<dbReference type="SUPFAM" id="SSF53474">
    <property type="entry name" value="alpha/beta-Hydrolases"/>
    <property type="match status" value="1"/>
</dbReference>
<keyword evidence="3" id="KW-1185">Reference proteome</keyword>
<dbReference type="Pfam" id="PF12697">
    <property type="entry name" value="Abhydrolase_6"/>
    <property type="match status" value="1"/>
</dbReference>
<evidence type="ECO:0000313" key="2">
    <source>
        <dbReference type="EMBL" id="RKR76526.1"/>
    </source>
</evidence>
<evidence type="ECO:0000313" key="3">
    <source>
        <dbReference type="Proteomes" id="UP000280008"/>
    </source>
</evidence>
<dbReference type="OrthoDB" id="3771266at2"/>
<dbReference type="InterPro" id="IPR000639">
    <property type="entry name" value="Epox_hydrolase-like"/>
</dbReference>
<dbReference type="InterPro" id="IPR000073">
    <property type="entry name" value="AB_hydrolase_1"/>
</dbReference>
<protein>
    <submittedName>
        <fullName evidence="2">Pimeloyl-ACP methyl ester carboxylesterase</fullName>
    </submittedName>
</protein>
<dbReference type="PRINTS" id="PR00412">
    <property type="entry name" value="EPOXHYDRLASE"/>
</dbReference>
<dbReference type="EMBL" id="RBKS01000001">
    <property type="protein sequence ID" value="RKR76526.1"/>
    <property type="molecule type" value="Genomic_DNA"/>
</dbReference>
<name>A0A495IMY0_9MICO</name>
<dbReference type="PANTHER" id="PTHR46438">
    <property type="entry name" value="ALPHA/BETA-HYDROLASES SUPERFAMILY PROTEIN"/>
    <property type="match status" value="1"/>
</dbReference>
<gene>
    <name evidence="2" type="ORF">C8E83_3703</name>
</gene>
<organism evidence="2 3">
    <name type="scientific">Frondihabitans australicus</name>
    <dbReference type="NCBI Taxonomy" id="386892"/>
    <lineage>
        <taxon>Bacteria</taxon>
        <taxon>Bacillati</taxon>
        <taxon>Actinomycetota</taxon>
        <taxon>Actinomycetes</taxon>
        <taxon>Micrococcales</taxon>
        <taxon>Microbacteriaceae</taxon>
        <taxon>Frondihabitans</taxon>
    </lineage>
</organism>
<dbReference type="Gene3D" id="3.40.50.1820">
    <property type="entry name" value="alpha/beta hydrolase"/>
    <property type="match status" value="1"/>
</dbReference>
<dbReference type="PANTHER" id="PTHR46438:SF11">
    <property type="entry name" value="LIPASE-RELATED"/>
    <property type="match status" value="1"/>
</dbReference>
<feature type="domain" description="AB hydrolase-1" evidence="1">
    <location>
        <begin position="31"/>
        <end position="261"/>
    </location>
</feature>
<dbReference type="PRINTS" id="PR00111">
    <property type="entry name" value="ABHYDROLASE"/>
</dbReference>
<accession>A0A495IMY0</accession>
<dbReference type="GO" id="GO:0003824">
    <property type="term" value="F:catalytic activity"/>
    <property type="evidence" value="ECO:0007669"/>
    <property type="project" value="InterPro"/>
</dbReference>
<dbReference type="InterPro" id="IPR029058">
    <property type="entry name" value="AB_hydrolase_fold"/>
</dbReference>
<sequence>MNATENRSTTRFLQRPEGRIAYETQGTGPVVLMIPGMGDIRSTFRFLAPAVAEAGFTAVTADLRGHGDSDTSFTSYGDEATADDTIALLEHLGRPAVLVGNSMGAAVSVIVAARRPELVQGLAMIGPWARDPQNRSGLALLLFRAMLAPAWARPVWNSYLPSLYKGTKPVDFDAYRTDLSAALKRPGHAKAFSQTTHTTHTLSGELIASVHKPALVVMGALDPDWPDAPAEAAWVAGQLGAETLIVDDAGHYPHTQRPEVVHPAIVSFLHGLHLGA</sequence>
<comment type="caution">
    <text evidence="2">The sequence shown here is derived from an EMBL/GenBank/DDBJ whole genome shotgun (WGS) entry which is preliminary data.</text>
</comment>
<proteinExistence type="predicted"/>
<reference evidence="2 3" key="1">
    <citation type="submission" date="2018-10" db="EMBL/GenBank/DDBJ databases">
        <title>Sequencing the genomes of 1000 actinobacteria strains.</title>
        <authorList>
            <person name="Klenk H.-P."/>
        </authorList>
    </citation>
    <scope>NUCLEOTIDE SEQUENCE [LARGE SCALE GENOMIC DNA]</scope>
    <source>
        <strain evidence="2 3">DSM 17894</strain>
    </source>
</reference>
<evidence type="ECO:0000259" key="1">
    <source>
        <dbReference type="Pfam" id="PF12697"/>
    </source>
</evidence>
<dbReference type="AlphaFoldDB" id="A0A495IMY0"/>
<dbReference type="Proteomes" id="UP000280008">
    <property type="component" value="Unassembled WGS sequence"/>
</dbReference>
<dbReference type="RefSeq" id="WP_121371490.1">
    <property type="nucleotide sequence ID" value="NZ_RBKS01000001.1"/>
</dbReference>